<sequence>MAVHGDGECLDGPEGCAGETLPRQTLSGSGDSYYRCDRHYDAYAARLQPVMDGINRRYPRHAPSDFDESYAGERWDEDEW</sequence>
<feature type="compositionally biased region" description="Acidic residues" evidence="1">
    <location>
        <begin position="65"/>
        <end position="80"/>
    </location>
</feature>
<feature type="region of interest" description="Disordered" evidence="1">
    <location>
        <begin position="58"/>
        <end position="80"/>
    </location>
</feature>
<name>A0AAJ1SGX1_9MYCO</name>
<evidence type="ECO:0000313" key="2">
    <source>
        <dbReference type="EMBL" id="MDP7739194.1"/>
    </source>
</evidence>
<protein>
    <submittedName>
        <fullName evidence="2">Uncharacterized protein</fullName>
    </submittedName>
</protein>
<reference evidence="2" key="1">
    <citation type="submission" date="2023-06" db="EMBL/GenBank/DDBJ databases">
        <title>Identification of two novel mycobacterium reveal diversities and complexities of Mycobacterium gordonae clade.</title>
        <authorList>
            <person name="Matsumoto Y."/>
            <person name="Nakamura S."/>
            <person name="Motooka D."/>
            <person name="Fukushima K."/>
        </authorList>
    </citation>
    <scope>NUCLEOTIDE SEQUENCE</scope>
    <source>
        <strain evidence="2">TY812</strain>
    </source>
</reference>
<gene>
    <name evidence="2" type="ORF">QXL92_31160</name>
</gene>
<organism evidence="2 3">
    <name type="scientific">Mycobacterium paragordonae</name>
    <dbReference type="NCBI Taxonomy" id="1389713"/>
    <lineage>
        <taxon>Bacteria</taxon>
        <taxon>Bacillati</taxon>
        <taxon>Actinomycetota</taxon>
        <taxon>Actinomycetes</taxon>
        <taxon>Mycobacteriales</taxon>
        <taxon>Mycobacteriaceae</taxon>
        <taxon>Mycobacterium</taxon>
    </lineage>
</organism>
<comment type="caution">
    <text evidence="2">The sequence shown here is derived from an EMBL/GenBank/DDBJ whole genome shotgun (WGS) entry which is preliminary data.</text>
</comment>
<evidence type="ECO:0000256" key="1">
    <source>
        <dbReference type="SAM" id="MobiDB-lite"/>
    </source>
</evidence>
<dbReference type="AlphaFoldDB" id="A0AAJ1SGX1"/>
<evidence type="ECO:0000313" key="3">
    <source>
        <dbReference type="Proteomes" id="UP001229081"/>
    </source>
</evidence>
<dbReference type="Proteomes" id="UP001229081">
    <property type="component" value="Unassembled WGS sequence"/>
</dbReference>
<dbReference type="EMBL" id="JAUFSA010000004">
    <property type="protein sequence ID" value="MDP7739194.1"/>
    <property type="molecule type" value="Genomic_DNA"/>
</dbReference>
<feature type="region of interest" description="Disordered" evidence="1">
    <location>
        <begin position="1"/>
        <end position="23"/>
    </location>
</feature>
<dbReference type="RefSeq" id="WP_133437096.1">
    <property type="nucleotide sequence ID" value="NZ_JAUFSA010000004.1"/>
</dbReference>
<proteinExistence type="predicted"/>
<accession>A0AAJ1SGX1</accession>